<dbReference type="Proteomes" id="UP000198211">
    <property type="component" value="Unassembled WGS sequence"/>
</dbReference>
<evidence type="ECO:0000256" key="1">
    <source>
        <dbReference type="SAM" id="MobiDB-lite"/>
    </source>
</evidence>
<dbReference type="Pfam" id="PF20209">
    <property type="entry name" value="DUF6570"/>
    <property type="match status" value="1"/>
</dbReference>
<reference evidence="4" key="1">
    <citation type="submission" date="2017-03" db="EMBL/GenBank/DDBJ databases">
        <title>Phytopthora megakarya and P. palmivora, two closely related causual agents of cacao black pod achieved similar genome size and gene model numbers by different mechanisms.</title>
        <authorList>
            <person name="Ali S."/>
            <person name="Shao J."/>
            <person name="Larry D.J."/>
            <person name="Kronmiller B."/>
            <person name="Shen D."/>
            <person name="Strem M.D."/>
            <person name="Melnick R.L."/>
            <person name="Guiltinan M.J."/>
            <person name="Tyler B.M."/>
            <person name="Meinhardt L.W."/>
            <person name="Bailey B.A."/>
        </authorList>
    </citation>
    <scope>NUCLEOTIDE SEQUENCE [LARGE SCALE GENOMIC DNA]</scope>
    <source>
        <strain evidence="4">zdho120</strain>
    </source>
</reference>
<proteinExistence type="predicted"/>
<evidence type="ECO:0000313" key="4">
    <source>
        <dbReference type="Proteomes" id="UP000198211"/>
    </source>
</evidence>
<accession>A0A225VM74</accession>
<feature type="domain" description="DUF6570" evidence="2">
    <location>
        <begin position="130"/>
        <end position="253"/>
    </location>
</feature>
<dbReference type="InterPro" id="IPR046700">
    <property type="entry name" value="DUF6570"/>
</dbReference>
<gene>
    <name evidence="3" type="ORF">PHMEG_00021836</name>
</gene>
<name>A0A225VM74_9STRA</name>
<feature type="compositionally biased region" description="Acidic residues" evidence="1">
    <location>
        <begin position="280"/>
        <end position="289"/>
    </location>
</feature>
<dbReference type="EMBL" id="NBNE01004171">
    <property type="protein sequence ID" value="OWZ05978.1"/>
    <property type="molecule type" value="Genomic_DNA"/>
</dbReference>
<evidence type="ECO:0000259" key="2">
    <source>
        <dbReference type="Pfam" id="PF20209"/>
    </source>
</evidence>
<comment type="caution">
    <text evidence="3">The sequence shown here is derived from an EMBL/GenBank/DDBJ whole genome shotgun (WGS) entry which is preliminary data.</text>
</comment>
<dbReference type="OrthoDB" id="129310at2759"/>
<dbReference type="AlphaFoldDB" id="A0A225VM74"/>
<organism evidence="3 4">
    <name type="scientific">Phytophthora megakarya</name>
    <dbReference type="NCBI Taxonomy" id="4795"/>
    <lineage>
        <taxon>Eukaryota</taxon>
        <taxon>Sar</taxon>
        <taxon>Stramenopiles</taxon>
        <taxon>Oomycota</taxon>
        <taxon>Peronosporomycetes</taxon>
        <taxon>Peronosporales</taxon>
        <taxon>Peronosporaceae</taxon>
        <taxon>Phytophthora</taxon>
    </lineage>
</organism>
<protein>
    <recommendedName>
        <fullName evidence="2">DUF6570 domain-containing protein</fullName>
    </recommendedName>
</protein>
<feature type="region of interest" description="Disordered" evidence="1">
    <location>
        <begin position="271"/>
        <end position="299"/>
    </location>
</feature>
<keyword evidence="4" id="KW-1185">Reference proteome</keyword>
<evidence type="ECO:0000313" key="3">
    <source>
        <dbReference type="EMBL" id="OWZ05978.1"/>
    </source>
</evidence>
<sequence>MIRTLGLEGLEPIPIGRQKELLFECEQRLFNSCLQEKCCCVCDCLHPAREIQTKSIKRCKVLLMNMKRRLRPPLGLPSPLVSQYDASDADAELAGMLLLTRDIVTKGLNIFLQMCKACLDSLSHKKLLNAPKFAIADGLHIGELGPEFKDSTMTEHSKVNLAQSIRFIAVVQGDKHSTIRSHAYYFRSALSPPADLLPVEVVSKVFIGVTMVGYMTSMQKAKTLKRYQVRVSRILKQMCWYRDNIHLYGKVNVVDRSQVEAFSCNTSVVVDSSRGKNESGEEDNIDDSSDSGGPDPSSLRLAQQLDESRRRHNELYPSHENIVTADEEILQQATTALVTNFGDEDYIQLTRRVLENNDVIDKRSSAILSDFGKEFWVFSFCELFPYGRGGLDEERSVSIGFVEFVRYCLRLSSRRFAQHPSFSLVAFDIIAGIEQLNPSTSGPKCHRKPYAALLV</sequence>